<keyword evidence="1" id="KW-0732">Signal</keyword>
<sequence length="170" mass="19572">MKNWLLLFSMLFVFAGNVHAQQDSVKKEQPHIYDPKADAAKQIKDAVAKAAKEKKHVFIQVGGNWCIWCIRFNTLVNTDTTLHRIMNENYVVVHLNYSKENKNEKALAQLGYPQRFGYPVFVILDAKGNRLHTQNSAYLEKDKGHDPKKVEDFLKAWSPAALDPKNYVEQ</sequence>
<evidence type="ECO:0000313" key="2">
    <source>
        <dbReference type="EMBL" id="PZF71691.1"/>
    </source>
</evidence>
<reference evidence="2 3" key="1">
    <citation type="submission" date="2018-06" db="EMBL/GenBank/DDBJ databases">
        <title>Mucibacter soli gen. nov., sp. nov., a new member of the family Chitinophagaceae producing mucin.</title>
        <authorList>
            <person name="Kim M.-K."/>
            <person name="Park S."/>
            <person name="Kim T.-S."/>
            <person name="Joung Y."/>
            <person name="Han J.-H."/>
            <person name="Kim S.B."/>
        </authorList>
    </citation>
    <scope>NUCLEOTIDE SEQUENCE [LARGE SCALE GENOMIC DNA]</scope>
    <source>
        <strain evidence="2 3">R1-15</strain>
    </source>
</reference>
<dbReference type="SUPFAM" id="SSF52833">
    <property type="entry name" value="Thioredoxin-like"/>
    <property type="match status" value="1"/>
</dbReference>
<feature type="chain" id="PRO_5016072664" evidence="1">
    <location>
        <begin position="21"/>
        <end position="170"/>
    </location>
</feature>
<organism evidence="2 3">
    <name type="scientific">Taibaiella soli</name>
    <dbReference type="NCBI Taxonomy" id="1649169"/>
    <lineage>
        <taxon>Bacteria</taxon>
        <taxon>Pseudomonadati</taxon>
        <taxon>Bacteroidota</taxon>
        <taxon>Chitinophagia</taxon>
        <taxon>Chitinophagales</taxon>
        <taxon>Chitinophagaceae</taxon>
        <taxon>Taibaiella</taxon>
    </lineage>
</organism>
<dbReference type="Pfam" id="PF13899">
    <property type="entry name" value="Thioredoxin_7"/>
    <property type="match status" value="1"/>
</dbReference>
<feature type="signal peptide" evidence="1">
    <location>
        <begin position="1"/>
        <end position="20"/>
    </location>
</feature>
<proteinExistence type="predicted"/>
<dbReference type="EMBL" id="QKTW01000022">
    <property type="protein sequence ID" value="PZF71691.1"/>
    <property type="molecule type" value="Genomic_DNA"/>
</dbReference>
<evidence type="ECO:0000313" key="3">
    <source>
        <dbReference type="Proteomes" id="UP000248745"/>
    </source>
</evidence>
<dbReference type="Proteomes" id="UP000248745">
    <property type="component" value="Unassembled WGS sequence"/>
</dbReference>
<dbReference type="AlphaFoldDB" id="A0A2W2A8U8"/>
<name>A0A2W2A8U8_9BACT</name>
<evidence type="ECO:0000256" key="1">
    <source>
        <dbReference type="SAM" id="SignalP"/>
    </source>
</evidence>
<dbReference type="PANTHER" id="PTHR32234:SF0">
    <property type="entry name" value="THIOL:DISULFIDE INTERCHANGE PROTEIN DSBD"/>
    <property type="match status" value="1"/>
</dbReference>
<gene>
    <name evidence="2" type="ORF">DN068_16615</name>
</gene>
<accession>A0A2W2A8U8</accession>
<protein>
    <submittedName>
        <fullName evidence="2">Thioredoxin family protein</fullName>
    </submittedName>
</protein>
<dbReference type="InterPro" id="IPR036249">
    <property type="entry name" value="Thioredoxin-like_sf"/>
</dbReference>
<dbReference type="PANTHER" id="PTHR32234">
    <property type="entry name" value="THIOL:DISULFIDE INTERCHANGE PROTEIN DSBD"/>
    <property type="match status" value="1"/>
</dbReference>
<dbReference type="GO" id="GO:0045454">
    <property type="term" value="P:cell redox homeostasis"/>
    <property type="evidence" value="ECO:0007669"/>
    <property type="project" value="TreeGrafter"/>
</dbReference>
<dbReference type="Gene3D" id="3.40.30.10">
    <property type="entry name" value="Glutaredoxin"/>
    <property type="match status" value="1"/>
</dbReference>
<dbReference type="RefSeq" id="WP_111000065.1">
    <property type="nucleotide sequence ID" value="NZ_QKTW01000022.1"/>
</dbReference>
<dbReference type="OrthoDB" id="195735at2"/>
<keyword evidence="3" id="KW-1185">Reference proteome</keyword>
<dbReference type="GO" id="GO:0015035">
    <property type="term" value="F:protein-disulfide reductase activity"/>
    <property type="evidence" value="ECO:0007669"/>
    <property type="project" value="TreeGrafter"/>
</dbReference>
<comment type="caution">
    <text evidence="2">The sequence shown here is derived from an EMBL/GenBank/DDBJ whole genome shotgun (WGS) entry which is preliminary data.</text>
</comment>